<dbReference type="PANTHER" id="PTHR11106">
    <property type="entry name" value="GANGLIOSIDE INDUCED DIFFERENTIATION ASSOCIATED PROTEIN 2-RELATED"/>
    <property type="match status" value="1"/>
</dbReference>
<accession>A0A2A6Z8M7</accession>
<dbReference type="SUPFAM" id="SSF52949">
    <property type="entry name" value="Macro domain-like"/>
    <property type="match status" value="1"/>
</dbReference>
<proteinExistence type="predicted"/>
<dbReference type="InterPro" id="IPR002589">
    <property type="entry name" value="Macro_dom"/>
</dbReference>
<sequence length="399" mass="44543">MPFLMIRNDITKVAADAIVNPANRNLLQGSGTSRAIYQAAGEQELTAACEAIGRCDLGRAVCTPAFGLPAKYIFHAVCPAWHGGGFGEAEQLAGAYHSALELAAEYHCESVAFPLLSSGNYGYPKEQAFRIAVDTITQYVMEHDLTVYLVLYDRDSLAVSRKLFASVEEYIDDHYVAQNDESYGFGRRRRELSERRRLLEEDAAVPMLGAVPAPAAAPRTARSLESLMDNLGESFTTRLLRLIDERGLKDSTVYYVRGCTALLDAIGYGVEKMANIQRHPPESERAEKAIFVITTDGLENASKRFGYEKIRRMIEREKEQYGWEFLFLGANMDAVKEAARFGISSDRAVRFENDAQGVAVNYHVVSETVSRMREAPCCASIGAEWKEQIEADFQKRHHR</sequence>
<dbReference type="PANTHER" id="PTHR11106:SF27">
    <property type="entry name" value="MACRO DOMAIN-CONTAINING PROTEIN"/>
    <property type="match status" value="1"/>
</dbReference>
<dbReference type="SMART" id="SM00506">
    <property type="entry name" value="A1pp"/>
    <property type="match status" value="1"/>
</dbReference>
<dbReference type="EMBL" id="NMTQ01000037">
    <property type="protein sequence ID" value="PDX57720.1"/>
    <property type="molecule type" value="Genomic_DNA"/>
</dbReference>
<evidence type="ECO:0000313" key="3">
    <source>
        <dbReference type="Proteomes" id="UP000220752"/>
    </source>
</evidence>
<dbReference type="InterPro" id="IPR043472">
    <property type="entry name" value="Macro_dom-like"/>
</dbReference>
<name>A0A2A6Z8M7_9FIRM</name>
<dbReference type="PROSITE" id="PS51154">
    <property type="entry name" value="MACRO"/>
    <property type="match status" value="1"/>
</dbReference>
<organism evidence="2 3">
    <name type="scientific">Faecalibacterium langellae</name>
    <dbReference type="NCBI Taxonomy" id="3435293"/>
    <lineage>
        <taxon>Bacteria</taxon>
        <taxon>Bacillati</taxon>
        <taxon>Bacillota</taxon>
        <taxon>Clostridia</taxon>
        <taxon>Eubacteriales</taxon>
        <taxon>Oscillospiraceae</taxon>
        <taxon>Faecalibacterium</taxon>
    </lineage>
</organism>
<evidence type="ECO:0000313" key="2">
    <source>
        <dbReference type="EMBL" id="PDX57720.1"/>
    </source>
</evidence>
<reference evidence="2 3" key="1">
    <citation type="journal article" date="2017" name="Front. Microbiol.">
        <title>New Insights into the Diversity of the Genus Faecalibacterium.</title>
        <authorList>
            <person name="Benevides L."/>
            <person name="Burman S."/>
            <person name="Martin R."/>
            <person name="Robert V."/>
            <person name="Thomas M."/>
            <person name="Miquel S."/>
            <person name="Chain F."/>
            <person name="Sokol H."/>
            <person name="Bermudez-Humaran L.G."/>
            <person name="Morrison M."/>
            <person name="Langella P."/>
            <person name="Azevedo V.A."/>
            <person name="Chatel J.M."/>
            <person name="Soares S."/>
        </authorList>
    </citation>
    <scope>NUCLEOTIDE SEQUENCE [LARGE SCALE GENOMIC DNA]</scope>
    <source>
        <strain evidence="3">CNCM I-4540</strain>
    </source>
</reference>
<gene>
    <name evidence="2" type="ORF">CGS46_14585</name>
</gene>
<comment type="caution">
    <text evidence="2">The sequence shown here is derived from an EMBL/GenBank/DDBJ whole genome shotgun (WGS) entry which is preliminary data.</text>
</comment>
<protein>
    <recommendedName>
        <fullName evidence="1">Macro domain-containing protein</fullName>
    </recommendedName>
</protein>
<feature type="domain" description="Macro" evidence="1">
    <location>
        <begin position="1"/>
        <end position="168"/>
    </location>
</feature>
<evidence type="ECO:0000259" key="1">
    <source>
        <dbReference type="PROSITE" id="PS51154"/>
    </source>
</evidence>
<dbReference type="Gene3D" id="3.40.220.10">
    <property type="entry name" value="Leucine Aminopeptidase, subunit E, domain 1"/>
    <property type="match status" value="1"/>
</dbReference>
<dbReference type="AlphaFoldDB" id="A0A2A6Z8M7"/>
<keyword evidence="3" id="KW-1185">Reference proteome</keyword>
<dbReference type="Proteomes" id="UP000220752">
    <property type="component" value="Unassembled WGS sequence"/>
</dbReference>
<dbReference type="Pfam" id="PF01661">
    <property type="entry name" value="Macro"/>
    <property type="match status" value="1"/>
</dbReference>